<name>A0ACC0GZ04_9ERIC</name>
<protein>
    <submittedName>
        <fullName evidence="1">Uncharacterized protein</fullName>
    </submittedName>
</protein>
<evidence type="ECO:0000313" key="2">
    <source>
        <dbReference type="Proteomes" id="UP001060215"/>
    </source>
</evidence>
<keyword evidence="2" id="KW-1185">Reference proteome</keyword>
<evidence type="ECO:0000313" key="1">
    <source>
        <dbReference type="EMBL" id="KAI8005858.1"/>
    </source>
</evidence>
<sequence>MYSTHFGSHTSLLQHISVKKLTVCDRGRSLGPGGEVHKTSMSPPQSKFAVIILVMPLDEVKFYTCCRMSLVAQGVDT</sequence>
<organism evidence="1 2">
    <name type="scientific">Camellia lanceoleosa</name>
    <dbReference type="NCBI Taxonomy" id="1840588"/>
    <lineage>
        <taxon>Eukaryota</taxon>
        <taxon>Viridiplantae</taxon>
        <taxon>Streptophyta</taxon>
        <taxon>Embryophyta</taxon>
        <taxon>Tracheophyta</taxon>
        <taxon>Spermatophyta</taxon>
        <taxon>Magnoliopsida</taxon>
        <taxon>eudicotyledons</taxon>
        <taxon>Gunneridae</taxon>
        <taxon>Pentapetalae</taxon>
        <taxon>asterids</taxon>
        <taxon>Ericales</taxon>
        <taxon>Theaceae</taxon>
        <taxon>Camellia</taxon>
    </lineage>
</organism>
<dbReference type="Proteomes" id="UP001060215">
    <property type="component" value="Chromosome 7"/>
</dbReference>
<gene>
    <name evidence="1" type="ORF">LOK49_LG07G01765</name>
</gene>
<proteinExistence type="predicted"/>
<dbReference type="EMBL" id="CM045764">
    <property type="protein sequence ID" value="KAI8005858.1"/>
    <property type="molecule type" value="Genomic_DNA"/>
</dbReference>
<comment type="caution">
    <text evidence="1">The sequence shown here is derived from an EMBL/GenBank/DDBJ whole genome shotgun (WGS) entry which is preliminary data.</text>
</comment>
<accession>A0ACC0GZ04</accession>
<reference evidence="1 2" key="1">
    <citation type="journal article" date="2022" name="Plant J.">
        <title>Chromosome-level genome of Camellia lanceoleosa provides a valuable resource for understanding genome evolution and self-incompatibility.</title>
        <authorList>
            <person name="Gong W."/>
            <person name="Xiao S."/>
            <person name="Wang L."/>
            <person name="Liao Z."/>
            <person name="Chang Y."/>
            <person name="Mo W."/>
            <person name="Hu G."/>
            <person name="Li W."/>
            <person name="Zhao G."/>
            <person name="Zhu H."/>
            <person name="Hu X."/>
            <person name="Ji K."/>
            <person name="Xiang X."/>
            <person name="Song Q."/>
            <person name="Yuan D."/>
            <person name="Jin S."/>
            <person name="Zhang L."/>
        </authorList>
    </citation>
    <scope>NUCLEOTIDE SEQUENCE [LARGE SCALE GENOMIC DNA]</scope>
    <source>
        <strain evidence="1">SQ_2022a</strain>
    </source>
</reference>